<dbReference type="RefSeq" id="WP_069663209.1">
    <property type="nucleotide sequence ID" value="NZ_JXLF01000002.1"/>
</dbReference>
<evidence type="ECO:0000313" key="3">
    <source>
        <dbReference type="Proteomes" id="UP000095094"/>
    </source>
</evidence>
<organism evidence="2 3">
    <name type="scientific">Enterococcus termitis</name>
    <dbReference type="NCBI Taxonomy" id="332950"/>
    <lineage>
        <taxon>Bacteria</taxon>
        <taxon>Bacillati</taxon>
        <taxon>Bacillota</taxon>
        <taxon>Bacilli</taxon>
        <taxon>Lactobacillales</taxon>
        <taxon>Enterococcaceae</taxon>
        <taxon>Enterococcus</taxon>
    </lineage>
</organism>
<feature type="compositionally biased region" description="Low complexity" evidence="1">
    <location>
        <begin position="222"/>
        <end position="246"/>
    </location>
</feature>
<sequence>MKLNEQLKKMTKKQKMGVFTVSIAILLVGSFGYKVYADDQKAQEQARIARIEKEKLKNDTETAVNDLFEKAIIDNDDAKKIAIKNDLQSETVKNVKEKYFVTKTKDAWQININNMIDNAENQLQQIDIAKKAVEQVYKEKVLNTDQKKYDVAKKEVDKIKNAKAKKELSDKLAKVKSEIEKKNKEKEDKKKESGKVSQQTPEAKATTDNVAQTTDGAEQQVADVTGQQTDQAQQQTPQAGAGQETGYYEPQTPVTDNGTGSNQNVAPTAPANNGNAGGTQTPAPPAPEPTPEPIQPAGPPAGWINPPFPIGSGELMDWIADNGYGGYDSSDGYIRPY</sequence>
<dbReference type="EMBL" id="MIJY01000012">
    <property type="protein sequence ID" value="OEG16812.1"/>
    <property type="molecule type" value="Genomic_DNA"/>
</dbReference>
<feature type="compositionally biased region" description="Basic and acidic residues" evidence="1">
    <location>
        <begin position="181"/>
        <end position="194"/>
    </location>
</feature>
<evidence type="ECO:0000256" key="1">
    <source>
        <dbReference type="SAM" id="MobiDB-lite"/>
    </source>
</evidence>
<accession>A0A1E5GVV8</accession>
<name>A0A1E5GVV8_9ENTE</name>
<gene>
    <name evidence="2" type="ORF">BCR25_04235</name>
</gene>
<feature type="compositionally biased region" description="Polar residues" evidence="1">
    <location>
        <begin position="196"/>
        <end position="217"/>
    </location>
</feature>
<dbReference type="Proteomes" id="UP000095094">
    <property type="component" value="Unassembled WGS sequence"/>
</dbReference>
<feature type="region of interest" description="Disordered" evidence="1">
    <location>
        <begin position="181"/>
        <end position="312"/>
    </location>
</feature>
<dbReference type="OrthoDB" id="2195324at2"/>
<protein>
    <submittedName>
        <fullName evidence="2">Uncharacterized protein</fullName>
    </submittedName>
</protein>
<evidence type="ECO:0000313" key="2">
    <source>
        <dbReference type="EMBL" id="OEG16812.1"/>
    </source>
</evidence>
<feature type="compositionally biased region" description="Low complexity" evidence="1">
    <location>
        <begin position="266"/>
        <end position="281"/>
    </location>
</feature>
<comment type="caution">
    <text evidence="2">The sequence shown here is derived from an EMBL/GenBank/DDBJ whole genome shotgun (WGS) entry which is preliminary data.</text>
</comment>
<feature type="compositionally biased region" description="Pro residues" evidence="1">
    <location>
        <begin position="282"/>
        <end position="299"/>
    </location>
</feature>
<feature type="compositionally biased region" description="Polar residues" evidence="1">
    <location>
        <begin position="252"/>
        <end position="265"/>
    </location>
</feature>
<keyword evidence="3" id="KW-1185">Reference proteome</keyword>
<reference evidence="3" key="1">
    <citation type="submission" date="2016-09" db="EMBL/GenBank/DDBJ databases">
        <authorList>
            <person name="Gulvik C.A."/>
        </authorList>
    </citation>
    <scope>NUCLEOTIDE SEQUENCE [LARGE SCALE GENOMIC DNA]</scope>
    <source>
        <strain evidence="3">LMG 8895</strain>
    </source>
</reference>
<dbReference type="AlphaFoldDB" id="A0A1E5GVV8"/>
<proteinExistence type="predicted"/>